<dbReference type="Proteomes" id="UP000271624">
    <property type="component" value="Unassembled WGS sequence"/>
</dbReference>
<evidence type="ECO:0000313" key="4">
    <source>
        <dbReference type="Proteomes" id="UP000271624"/>
    </source>
</evidence>
<dbReference type="Pfam" id="PF06051">
    <property type="entry name" value="DUF928"/>
    <property type="match status" value="1"/>
</dbReference>
<accession>A0A3S1J178</accession>
<protein>
    <recommendedName>
        <fullName evidence="5">DUF928 domain-containing protein</fullName>
    </recommendedName>
</protein>
<sequence length="263" mass="29766">MNFVWLPVKASLILILSSIIFIPYNGFLHIEPAYSNKQNQKIKFTLPAPPPGRAVGGRSRGGGRRGPCPDVETNLTALVPFTQKTVKLGQTEHVKENVWGLTNSLRPQFPFYVPFTNKYSFPTEFLLQDEESKKIIYQSAVKLPSKPGIISVSLPETVKPLEANKNYRWFFNIYCEPQKPIPSLRVEGVVRRVTLSGLNQKINAAEPRKQVELYATEGIWFDTLNTLARLRQQEPENKELVETWVSLLESIGLSDIAKQSLVE</sequence>
<evidence type="ECO:0000256" key="2">
    <source>
        <dbReference type="SAM" id="Phobius"/>
    </source>
</evidence>
<evidence type="ECO:0000313" key="3">
    <source>
        <dbReference type="EMBL" id="RUT05946.1"/>
    </source>
</evidence>
<reference evidence="3" key="1">
    <citation type="submission" date="2018-12" db="EMBL/GenBank/DDBJ databases">
        <authorList>
            <person name="Will S."/>
            <person name="Neumann-Schaal M."/>
            <person name="Henke P."/>
        </authorList>
    </citation>
    <scope>NUCLEOTIDE SEQUENCE</scope>
    <source>
        <strain evidence="3">PCC 7102</strain>
    </source>
</reference>
<reference evidence="3" key="2">
    <citation type="journal article" date="2019" name="Genome Biol. Evol.">
        <title>Day and night: Metabolic profiles and evolutionary relationships of six axenic non-marine cyanobacteria.</title>
        <authorList>
            <person name="Will S.E."/>
            <person name="Henke P."/>
            <person name="Boedeker C."/>
            <person name="Huang S."/>
            <person name="Brinkmann H."/>
            <person name="Rohde M."/>
            <person name="Jarek M."/>
            <person name="Friedl T."/>
            <person name="Seufert S."/>
            <person name="Schumacher M."/>
            <person name="Overmann J."/>
            <person name="Neumann-Schaal M."/>
            <person name="Petersen J."/>
        </authorList>
    </citation>
    <scope>NUCLEOTIDE SEQUENCE [LARGE SCALE GENOMIC DNA]</scope>
    <source>
        <strain evidence="3">PCC 7102</strain>
    </source>
</reference>
<organism evidence="3 4">
    <name type="scientific">Dulcicalothrix desertica PCC 7102</name>
    <dbReference type="NCBI Taxonomy" id="232991"/>
    <lineage>
        <taxon>Bacteria</taxon>
        <taxon>Bacillati</taxon>
        <taxon>Cyanobacteriota</taxon>
        <taxon>Cyanophyceae</taxon>
        <taxon>Nostocales</taxon>
        <taxon>Calotrichaceae</taxon>
        <taxon>Dulcicalothrix</taxon>
    </lineage>
</organism>
<dbReference type="RefSeq" id="WP_127081653.1">
    <property type="nucleotide sequence ID" value="NZ_RSCL01000007.1"/>
</dbReference>
<keyword evidence="4" id="KW-1185">Reference proteome</keyword>
<feature type="transmembrane region" description="Helical" evidence="2">
    <location>
        <begin position="12"/>
        <end position="30"/>
    </location>
</feature>
<name>A0A3S1J178_9CYAN</name>
<feature type="region of interest" description="Disordered" evidence="1">
    <location>
        <begin position="47"/>
        <end position="66"/>
    </location>
</feature>
<keyword evidence="2" id="KW-0472">Membrane</keyword>
<evidence type="ECO:0008006" key="5">
    <source>
        <dbReference type="Google" id="ProtNLM"/>
    </source>
</evidence>
<dbReference type="EMBL" id="RSCL01000007">
    <property type="protein sequence ID" value="RUT05946.1"/>
    <property type="molecule type" value="Genomic_DNA"/>
</dbReference>
<dbReference type="OrthoDB" id="536034at2"/>
<keyword evidence="2" id="KW-0812">Transmembrane</keyword>
<dbReference type="AlphaFoldDB" id="A0A3S1J178"/>
<proteinExistence type="predicted"/>
<comment type="caution">
    <text evidence="3">The sequence shown here is derived from an EMBL/GenBank/DDBJ whole genome shotgun (WGS) entry which is preliminary data.</text>
</comment>
<evidence type="ECO:0000256" key="1">
    <source>
        <dbReference type="SAM" id="MobiDB-lite"/>
    </source>
</evidence>
<gene>
    <name evidence="3" type="ORF">DSM106972_031520</name>
</gene>
<dbReference type="InterPro" id="IPR010328">
    <property type="entry name" value="DUF928"/>
</dbReference>
<keyword evidence="2" id="KW-1133">Transmembrane helix</keyword>